<dbReference type="GO" id="GO:0005886">
    <property type="term" value="C:plasma membrane"/>
    <property type="evidence" value="ECO:0007669"/>
    <property type="project" value="UniProtKB-SubCell"/>
</dbReference>
<dbReference type="EMBL" id="MHMS01000008">
    <property type="protein sequence ID" value="OGZ32394.1"/>
    <property type="molecule type" value="Genomic_DNA"/>
</dbReference>
<feature type="transmembrane region" description="Helical" evidence="8">
    <location>
        <begin position="276"/>
        <end position="297"/>
    </location>
</feature>
<comment type="caution">
    <text evidence="9">The sequence shown here is derived from an EMBL/GenBank/DDBJ whole genome shotgun (WGS) entry which is preliminary data.</text>
</comment>
<evidence type="ECO:0000256" key="3">
    <source>
        <dbReference type="ARBA" id="ARBA00022692"/>
    </source>
</evidence>
<organism evidence="9 10">
    <name type="scientific">Candidatus Niyogibacteria bacterium RIFCSPLOWO2_12_FULL_41_13</name>
    <dbReference type="NCBI Taxonomy" id="1801726"/>
    <lineage>
        <taxon>Bacteria</taxon>
        <taxon>Candidatus Niyogiibacteriota</taxon>
    </lineage>
</organism>
<feature type="transmembrane region" description="Helical" evidence="8">
    <location>
        <begin position="388"/>
        <end position="410"/>
    </location>
</feature>
<evidence type="ECO:0000256" key="2">
    <source>
        <dbReference type="ARBA" id="ARBA00022475"/>
    </source>
</evidence>
<dbReference type="Proteomes" id="UP000176787">
    <property type="component" value="Unassembled WGS sequence"/>
</dbReference>
<feature type="transmembrane region" description="Helical" evidence="8">
    <location>
        <begin position="194"/>
        <end position="218"/>
    </location>
</feature>
<feature type="transmembrane region" description="Helical" evidence="8">
    <location>
        <begin position="64"/>
        <end position="84"/>
    </location>
</feature>
<feature type="transmembrane region" description="Helical" evidence="8">
    <location>
        <begin position="435"/>
        <end position="456"/>
    </location>
</feature>
<dbReference type="InterPro" id="IPR004268">
    <property type="entry name" value="MurJ"/>
</dbReference>
<keyword evidence="3 8" id="KW-0812">Transmembrane</keyword>
<evidence type="ECO:0000256" key="5">
    <source>
        <dbReference type="ARBA" id="ARBA00022984"/>
    </source>
</evidence>
<dbReference type="Pfam" id="PF03023">
    <property type="entry name" value="MurJ"/>
    <property type="match status" value="1"/>
</dbReference>
<feature type="transmembrane region" description="Helical" evidence="8">
    <location>
        <begin position="96"/>
        <end position="117"/>
    </location>
</feature>
<feature type="transmembrane region" description="Helical" evidence="8">
    <location>
        <begin position="502"/>
        <end position="524"/>
    </location>
</feature>
<evidence type="ECO:0000256" key="8">
    <source>
        <dbReference type="SAM" id="Phobius"/>
    </source>
</evidence>
<keyword evidence="5" id="KW-0573">Peptidoglycan synthesis</keyword>
<gene>
    <name evidence="9" type="ORF">A3H02_00565</name>
</gene>
<name>A0A1G2F2S6_9BACT</name>
<feature type="transmembrane region" description="Helical" evidence="8">
    <location>
        <begin position="318"/>
        <end position="342"/>
    </location>
</feature>
<dbReference type="AlphaFoldDB" id="A0A1G2F2S6"/>
<evidence type="ECO:0000256" key="7">
    <source>
        <dbReference type="ARBA" id="ARBA00023136"/>
    </source>
</evidence>
<evidence type="ECO:0000256" key="4">
    <source>
        <dbReference type="ARBA" id="ARBA00022960"/>
    </source>
</evidence>
<accession>A0A1G2F2S6</accession>
<dbReference type="PRINTS" id="PR01806">
    <property type="entry name" value="VIRFACTRMVIN"/>
</dbReference>
<keyword evidence="7 8" id="KW-0472">Membrane</keyword>
<feature type="non-terminal residue" evidence="9">
    <location>
        <position position="554"/>
    </location>
</feature>
<proteinExistence type="predicted"/>
<feature type="transmembrane region" description="Helical" evidence="8">
    <location>
        <begin position="165"/>
        <end position="188"/>
    </location>
</feature>
<dbReference type="GO" id="GO:0008360">
    <property type="term" value="P:regulation of cell shape"/>
    <property type="evidence" value="ECO:0007669"/>
    <property type="project" value="UniProtKB-KW"/>
</dbReference>
<evidence type="ECO:0000313" key="10">
    <source>
        <dbReference type="Proteomes" id="UP000176787"/>
    </source>
</evidence>
<dbReference type="STRING" id="1801726.A3H02_00565"/>
<dbReference type="GO" id="GO:0009252">
    <property type="term" value="P:peptidoglycan biosynthetic process"/>
    <property type="evidence" value="ECO:0007669"/>
    <property type="project" value="UniProtKB-KW"/>
</dbReference>
<feature type="transmembrane region" description="Helical" evidence="8">
    <location>
        <begin position="354"/>
        <end position="376"/>
    </location>
</feature>
<protein>
    <recommendedName>
        <fullName evidence="11">Lipid II flippase MurJ</fullName>
    </recommendedName>
</protein>
<dbReference type="GO" id="GO:0015648">
    <property type="term" value="F:lipid-linked peptidoglycan transporter activity"/>
    <property type="evidence" value="ECO:0007669"/>
    <property type="project" value="TreeGrafter"/>
</dbReference>
<evidence type="ECO:0000313" key="9">
    <source>
        <dbReference type="EMBL" id="OGZ32394.1"/>
    </source>
</evidence>
<dbReference type="PANTHER" id="PTHR47019:SF1">
    <property type="entry name" value="LIPID II FLIPPASE MURJ"/>
    <property type="match status" value="1"/>
</dbReference>
<keyword evidence="2" id="KW-1003">Cell membrane</keyword>
<dbReference type="InterPro" id="IPR051050">
    <property type="entry name" value="Lipid_II_flippase_MurJ/MviN"/>
</dbReference>
<feature type="transmembrane region" description="Helical" evidence="8">
    <location>
        <begin position="137"/>
        <end position="158"/>
    </location>
</feature>
<evidence type="ECO:0000256" key="6">
    <source>
        <dbReference type="ARBA" id="ARBA00022989"/>
    </source>
</evidence>
<feature type="transmembrane region" description="Helical" evidence="8">
    <location>
        <begin position="20"/>
        <end position="37"/>
    </location>
</feature>
<dbReference type="PANTHER" id="PTHR47019">
    <property type="entry name" value="LIPID II FLIPPASE MURJ"/>
    <property type="match status" value="1"/>
</dbReference>
<feature type="transmembrane region" description="Helical" evidence="8">
    <location>
        <begin position="250"/>
        <end position="270"/>
    </location>
</feature>
<sequence>MVRKIFLKILSHESVGVHQAAFLLAITALAAKFLALYRDRLLASAFGAGQTLDIYYASFRVPDIVYALSLFLASSAVLIPLILQDEKRAKDLVNQISTFFLIALIILIAAVYFLMPFLNDFIVPGFDAKNKQEVVNLSRILLFSPLFLGFSNIVSSVLQSYRRFFVYALSPIFYNLGIISGILIFYPIFGLNGIIFGVVLGAFLHLIVQMPSFLHLGFALKPSFHLKKETVLEIVGLSFPRALTLSFNQIGLIIITAIGSFIGSGSIAIFNLAMNLYSVPLALFGVSYSIAAFPLMAKNAAEKDEEKFLSQVGLTIRHIIFWSMPALILIIVLRAHIVRVILGAGNFGWVDTRLTAAALALFSFSILFQGLIMLYLRAFYAAKRTFLPLVLNAISLLFTVGVLLFILRLFGEFPDFRNWFENILRVKDLPGAEMLVLPLSYTLGGFLNLILLHCYFRKDFGKFGGPDFWLPIFQICLASLIIGGSAFWFLRIFDGFFNLETFFGIFFHGFVSGGLGIALGTLFLKLIKNQEFLEVTEAFRNRFWREKPISGEPE</sequence>
<evidence type="ECO:0008006" key="11">
    <source>
        <dbReference type="Google" id="ProtNLM"/>
    </source>
</evidence>
<keyword evidence="4" id="KW-0133">Cell shape</keyword>
<dbReference type="GO" id="GO:0034204">
    <property type="term" value="P:lipid translocation"/>
    <property type="evidence" value="ECO:0007669"/>
    <property type="project" value="TreeGrafter"/>
</dbReference>
<reference evidence="9 10" key="1">
    <citation type="journal article" date="2016" name="Nat. Commun.">
        <title>Thousands of microbial genomes shed light on interconnected biogeochemical processes in an aquifer system.</title>
        <authorList>
            <person name="Anantharaman K."/>
            <person name="Brown C.T."/>
            <person name="Hug L.A."/>
            <person name="Sharon I."/>
            <person name="Castelle C.J."/>
            <person name="Probst A.J."/>
            <person name="Thomas B.C."/>
            <person name="Singh A."/>
            <person name="Wilkins M.J."/>
            <person name="Karaoz U."/>
            <person name="Brodie E.L."/>
            <person name="Williams K.H."/>
            <person name="Hubbard S.S."/>
            <person name="Banfield J.F."/>
        </authorList>
    </citation>
    <scope>NUCLEOTIDE SEQUENCE [LARGE SCALE GENOMIC DNA]</scope>
</reference>
<comment type="subcellular location">
    <subcellularLocation>
        <location evidence="1">Cell membrane</location>
        <topology evidence="1">Multi-pass membrane protein</topology>
    </subcellularLocation>
</comment>
<feature type="transmembrane region" description="Helical" evidence="8">
    <location>
        <begin position="468"/>
        <end position="490"/>
    </location>
</feature>
<evidence type="ECO:0000256" key="1">
    <source>
        <dbReference type="ARBA" id="ARBA00004651"/>
    </source>
</evidence>
<keyword evidence="6 8" id="KW-1133">Transmembrane helix</keyword>